<keyword evidence="4" id="KW-1185">Reference proteome</keyword>
<name>A0A2W2BEU8_9BACT</name>
<evidence type="ECO:0000313" key="4">
    <source>
        <dbReference type="Proteomes" id="UP000248745"/>
    </source>
</evidence>
<feature type="region of interest" description="Disordered" evidence="1">
    <location>
        <begin position="242"/>
        <end position="264"/>
    </location>
</feature>
<protein>
    <recommendedName>
        <fullName evidence="5">Fibronectin type-III domain-containing protein</fullName>
    </recommendedName>
</protein>
<dbReference type="RefSeq" id="WP_110997005.1">
    <property type="nucleotide sequence ID" value="NZ_QKTW01000002.1"/>
</dbReference>
<evidence type="ECO:0008006" key="5">
    <source>
        <dbReference type="Google" id="ProtNLM"/>
    </source>
</evidence>
<organism evidence="3 4">
    <name type="scientific">Taibaiella soli</name>
    <dbReference type="NCBI Taxonomy" id="1649169"/>
    <lineage>
        <taxon>Bacteria</taxon>
        <taxon>Pseudomonadati</taxon>
        <taxon>Bacteroidota</taxon>
        <taxon>Chitinophagia</taxon>
        <taxon>Chitinophagales</taxon>
        <taxon>Chitinophagaceae</taxon>
        <taxon>Taibaiella</taxon>
    </lineage>
</organism>
<gene>
    <name evidence="3" type="ORF">DN068_00965</name>
</gene>
<evidence type="ECO:0000256" key="1">
    <source>
        <dbReference type="SAM" id="MobiDB-lite"/>
    </source>
</evidence>
<dbReference type="Gene3D" id="2.60.120.260">
    <property type="entry name" value="Galactose-binding domain-like"/>
    <property type="match status" value="1"/>
</dbReference>
<proteinExistence type="predicted"/>
<dbReference type="Proteomes" id="UP000248745">
    <property type="component" value="Unassembled WGS sequence"/>
</dbReference>
<keyword evidence="2" id="KW-0732">Signal</keyword>
<sequence length="2157" mass="238609">MKKRTIRVTAYTLLFSLSYQLLYPLKALALTTGPSQPEVQSFEPVGTTDMVNMFSGDFNYNIPLMDVEGYPINISYHSGISIEQEASWVGLGWNINPGEINRAVRGLPDDFNGETIEKTLHIKEEQNFRIASGANVGSELVGKDLLSGGIGLGWYINYNSYRGVGVGANVNGSVSLFNTVNIGGGIGVGSQTGADVDLNAGVGYSTGNFVEKNAGGGFTASVSAGSGFNSRSGLKDISFSSSGGMTVTRSSEGEKKPKGTRATVNTEGYSTTIPIGMQNYVPVVSNASTMSSFQFQTRLGFEAWTAYPNLYFNAGISSLKYNSDGSKHGYGYLYMENAPENGDAILDFTRDKDGIYNKSLQNLPAGALTYDIYSINGQGTGGMFRPFRNDIGTVYDPLTSASGNGADLLLEFGYGNLFEAGTDVNIYDNINTSGPWNNMKFGGNSPGTLYEKAYFKQAGEFTYNQQTEAASLFYDDPVYLQSNMLRTTGKNGAGGGFPGQMDGKHIYWDGHVIDRTTRANLLTYLTAYEASLPELAQYAQYRDYKDSTAGYYNPAEKKHNRYTNGDLLKAQKDHISEFTQTLADGRRYIYGIPAMTNVSREATFSVNEASANANNGLVTINTGDDGPLNHQGRDNYYMGANTPAYAHSYLLTSVLSSDYVDVMGDGPTDDDMGTFVKFNYNCVDSDYRWRTPYDTTKAQYDPGFWSDLKDGKGSYLQGSRQQWHLRSVESKNYIAEFYISKRDDGEGIAAAVLTGDTKLSGAALYKAPRSNVSSSYKLDSIKLYNKHDRYLNSDNAVPIKTVIFSYSYRLCPGTPNSIHPAESLTNVDGSNYNASANGKLTLERIYIRYGTSDKNLLSPYVFSYNTPNPAYDFASKDRWGNYKQNNPQLTNYEFPYVDQSAGTGDAVTAWNMTDVKLPSGGNIHVTYESDDYAYVQDRRAMQMFQIVGVGNTPKLAHKTSLYEGTETIQDYIYFKRRKDLEVPGLSLKDNYLEGQDILYYNFGMDVTGTGRYDRIKGYANIAEVGYCDGDSNSDYAYIRVKKENVNGKQMHPATLYGLNIARYYLPHLLYPGGEGNSISDIVMGLIGSSGELAHMKKPFVQLLKDGKGRNIQVDKSWVRLQAPGMKKRGGGIRVKKLELQDNWSKLSGNDPSGDASYGKQYDYTIYDGKYGTMSSGVASYEPMIGNDENPFRKPVPWQADAGRWLPATDFFQEEPFGESFFPSPEVGYSSIRVQSIHVNEGRSSQSEDEYLYYTAKDFPISVSYTDKSDPGPKKTRSLRKTVSDESALQGYSIIMNDMHGKPKAINNYVLRKDAGSAYVTHDLITGTRYNYRKDAVGKLSNTVTAMVRKRGTLNTFVVKDVTLGKEMDFTVDSREKYFRSFDRNIATNLNVSLWGILMVPIPSLFYPDKEEIQTFKMQVSTKIIQQYGMVESIETYDHKAKTITQNLIYDGETGGVILSQTSNEFNDNTFELKHPAYMAYDGMGPAYSNTGFEENVDSLVVSPLYNGYIYTNNLDNYAPGDELEVKAGGKQYKLWVIGVGVNNDTVAPPPPVGNIASVSFVPHFQGDHFPAYITVTGTSGAVTKQMTVNYTDGIPVPPCGDAAFATFDLTPNTQYYYSVSGKNNYVLSESFNSGSVGCHFKDIYDNSSGGGGYSARIAAGTNKRCALLVSSRYKYSSNIGGVESYWSTIQTATKAYVKIIRSGRRNNLSAYVQQMAMTQNPYQNDVADLFGPHTGYTGQAYNNLLGISANTFTDVATAYGDYQNILYPNLTSGQIYTYDGLACNELNPYVTGNKGNFRPQAEYVRFANRTYSGHARYDGIFPLTQPFWTFTNTNYMGPCGESHDVLLAQPNVAVPTFWKQVRATTKYDVFGNAIEEMDALGNYSSAQYGYNKQMPLSVASNTRQENFFFDGFEDYLMLMPKNTRGMFVQNIVQPQTQYLQSPFLKMFNGYTSTAAMVRYGQNYFIRTGTSDNGNWTVSNGTSHSGRYSMIAGSTPVNVPIGNQQTDKIGKFLLTPGKKYLLDVWVNPLGTSITGTAQYCTVSVNGNVTQMTPKTGNIESWYLLEATIDVPASASGNATVSFPSGLWIDDIRMFPIDANMKSFVYDPISFKLAAQLDENHFATFYEYDQEGILVRVKKETDRGVMTVSESRRSNAKNP</sequence>
<feature type="chain" id="PRO_5015920323" description="Fibronectin type-III domain-containing protein" evidence="2">
    <location>
        <begin position="30"/>
        <end position="2157"/>
    </location>
</feature>
<accession>A0A2W2BEU8</accession>
<dbReference type="EMBL" id="QKTW01000002">
    <property type="protein sequence ID" value="PZF74799.1"/>
    <property type="molecule type" value="Genomic_DNA"/>
</dbReference>
<reference evidence="3 4" key="1">
    <citation type="submission" date="2018-06" db="EMBL/GenBank/DDBJ databases">
        <title>Mucibacter soli gen. nov., sp. nov., a new member of the family Chitinophagaceae producing mucin.</title>
        <authorList>
            <person name="Kim M.-K."/>
            <person name="Park S."/>
            <person name="Kim T.-S."/>
            <person name="Joung Y."/>
            <person name="Han J.-H."/>
            <person name="Kim S.B."/>
        </authorList>
    </citation>
    <scope>NUCLEOTIDE SEQUENCE [LARGE SCALE GENOMIC DNA]</scope>
    <source>
        <strain evidence="3 4">R1-15</strain>
    </source>
</reference>
<dbReference type="OrthoDB" id="9814627at2"/>
<evidence type="ECO:0000313" key="3">
    <source>
        <dbReference type="EMBL" id="PZF74799.1"/>
    </source>
</evidence>
<comment type="caution">
    <text evidence="3">The sequence shown here is derived from an EMBL/GenBank/DDBJ whole genome shotgun (WGS) entry which is preliminary data.</text>
</comment>
<evidence type="ECO:0000256" key="2">
    <source>
        <dbReference type="SAM" id="SignalP"/>
    </source>
</evidence>
<feature type="signal peptide" evidence="2">
    <location>
        <begin position="1"/>
        <end position="29"/>
    </location>
</feature>